<protein>
    <submittedName>
        <fullName evidence="4">4-hydroxythreonine-4-phosphate dehydrogenase PdxA</fullName>
        <ecNumber evidence="4">1.1.1.262</ecNumber>
    </submittedName>
</protein>
<dbReference type="OrthoDB" id="9801783at2"/>
<sequence>MQPQKPRIGITLGDLNGVGPEVVIKALADNRLLAMITPVIYGSAKVISFYKKQLNIEEFNYTQVRNKGQYAPKSINVVNCWEDNLEINPGKASKESGKAAFIALKQACEELKEGLIDALVTAPIDKHSIHSDDFPFKGHTEYLTQFFGGESLMFMVSDTLRVGLVTEHIPVREIATAVTKERIEAKLKVMDHSLRNDFGINKPRIAVLGLNPHAGDGGLIGQEDEQLIKPVVSDQKNKGKLVYGPFASDGFFATGSHMKYDAVLAMYHDQGLLPFKTLAFEEGVNFTAGLPIVRTSPDHGTAYNLAGKNQANESSMREAVYRAADIFKSRNEPSTEK</sequence>
<dbReference type="PANTHER" id="PTHR30004">
    <property type="entry name" value="4-HYDROXYTHREONINE-4-PHOSPHATE DEHYDROGENASE"/>
    <property type="match status" value="1"/>
</dbReference>
<evidence type="ECO:0000313" key="5">
    <source>
        <dbReference type="Proteomes" id="UP000266183"/>
    </source>
</evidence>
<dbReference type="RefSeq" id="WP_119755572.1">
    <property type="nucleotide sequence ID" value="NZ_CP032382.1"/>
</dbReference>
<dbReference type="InterPro" id="IPR005255">
    <property type="entry name" value="PdxA_fam"/>
</dbReference>
<dbReference type="GO" id="GO:0046872">
    <property type="term" value="F:metal ion binding"/>
    <property type="evidence" value="ECO:0007669"/>
    <property type="project" value="UniProtKB-KW"/>
</dbReference>
<dbReference type="Proteomes" id="UP000266183">
    <property type="component" value="Chromosome"/>
</dbReference>
<dbReference type="SUPFAM" id="SSF53659">
    <property type="entry name" value="Isocitrate/Isopropylmalate dehydrogenase-like"/>
    <property type="match status" value="1"/>
</dbReference>
<evidence type="ECO:0000256" key="2">
    <source>
        <dbReference type="ARBA" id="ARBA00023002"/>
    </source>
</evidence>
<name>A0A385SU35_9BACT</name>
<dbReference type="AlphaFoldDB" id="A0A385SU35"/>
<dbReference type="GO" id="GO:0050570">
    <property type="term" value="F:4-hydroxythreonine-4-phosphate dehydrogenase activity"/>
    <property type="evidence" value="ECO:0007669"/>
    <property type="project" value="UniProtKB-EC"/>
</dbReference>
<evidence type="ECO:0000256" key="1">
    <source>
        <dbReference type="ARBA" id="ARBA00022723"/>
    </source>
</evidence>
<dbReference type="Pfam" id="PF04166">
    <property type="entry name" value="PdxA"/>
    <property type="match status" value="1"/>
</dbReference>
<dbReference type="NCBIfam" id="TIGR00557">
    <property type="entry name" value="pdxA"/>
    <property type="match status" value="1"/>
</dbReference>
<proteinExistence type="predicted"/>
<keyword evidence="3" id="KW-0520">NAD</keyword>
<evidence type="ECO:0000313" key="4">
    <source>
        <dbReference type="EMBL" id="AYB32318.1"/>
    </source>
</evidence>
<dbReference type="EMBL" id="CP032382">
    <property type="protein sequence ID" value="AYB32318.1"/>
    <property type="molecule type" value="Genomic_DNA"/>
</dbReference>
<reference evidence="5" key="1">
    <citation type="submission" date="2018-09" db="EMBL/GenBank/DDBJ databases">
        <title>Chryseolinea sp. KIS68-18 isolated from soil.</title>
        <authorList>
            <person name="Weon H.-Y."/>
            <person name="Kwon S.-W."/>
            <person name="Lee S.A."/>
        </authorList>
    </citation>
    <scope>NUCLEOTIDE SEQUENCE [LARGE SCALE GENOMIC DNA]</scope>
    <source>
        <strain evidence="5">KIS68-18</strain>
    </source>
</reference>
<gene>
    <name evidence="4" type="primary">pdxA</name>
    <name evidence="4" type="ORF">D4L85_17840</name>
</gene>
<keyword evidence="5" id="KW-1185">Reference proteome</keyword>
<dbReference type="GO" id="GO:0051287">
    <property type="term" value="F:NAD binding"/>
    <property type="evidence" value="ECO:0007669"/>
    <property type="project" value="InterPro"/>
</dbReference>
<keyword evidence="1" id="KW-0479">Metal-binding</keyword>
<evidence type="ECO:0000256" key="3">
    <source>
        <dbReference type="ARBA" id="ARBA00023027"/>
    </source>
</evidence>
<organism evidence="4 5">
    <name type="scientific">Chryseolinea soli</name>
    <dbReference type="NCBI Taxonomy" id="2321403"/>
    <lineage>
        <taxon>Bacteria</taxon>
        <taxon>Pseudomonadati</taxon>
        <taxon>Bacteroidota</taxon>
        <taxon>Cytophagia</taxon>
        <taxon>Cytophagales</taxon>
        <taxon>Fulvivirgaceae</taxon>
        <taxon>Chryseolinea</taxon>
    </lineage>
</organism>
<dbReference type="PANTHER" id="PTHR30004:SF6">
    <property type="entry name" value="D-THREONATE 4-PHOSPHATE DEHYDROGENASE"/>
    <property type="match status" value="1"/>
</dbReference>
<keyword evidence="2 4" id="KW-0560">Oxidoreductase</keyword>
<accession>A0A385SU35</accession>
<dbReference type="KEGG" id="chk:D4L85_17840"/>
<dbReference type="Gene3D" id="3.40.718.10">
    <property type="entry name" value="Isopropylmalate Dehydrogenase"/>
    <property type="match status" value="1"/>
</dbReference>
<dbReference type="EC" id="1.1.1.262" evidence="4"/>